<name>A0ACC2LE05_PERAE</name>
<reference evidence="1 2" key="1">
    <citation type="journal article" date="2022" name="Hortic Res">
        <title>A haplotype resolved chromosomal level avocado genome allows analysis of novel avocado genes.</title>
        <authorList>
            <person name="Nath O."/>
            <person name="Fletcher S.J."/>
            <person name="Hayward A."/>
            <person name="Shaw L.M."/>
            <person name="Masouleh A.K."/>
            <person name="Furtado A."/>
            <person name="Henry R.J."/>
            <person name="Mitter N."/>
        </authorList>
    </citation>
    <scope>NUCLEOTIDE SEQUENCE [LARGE SCALE GENOMIC DNA]</scope>
    <source>
        <strain evidence="2">cv. Hass</strain>
    </source>
</reference>
<accession>A0ACC2LE05</accession>
<dbReference type="EMBL" id="CM056815">
    <property type="protein sequence ID" value="KAJ8631691.1"/>
    <property type="molecule type" value="Genomic_DNA"/>
</dbReference>
<proteinExistence type="predicted"/>
<protein>
    <submittedName>
        <fullName evidence="1">Uncharacterized protein</fullName>
    </submittedName>
</protein>
<evidence type="ECO:0000313" key="2">
    <source>
        <dbReference type="Proteomes" id="UP001234297"/>
    </source>
</evidence>
<comment type="caution">
    <text evidence="1">The sequence shown here is derived from an EMBL/GenBank/DDBJ whole genome shotgun (WGS) entry which is preliminary data.</text>
</comment>
<organism evidence="1 2">
    <name type="scientific">Persea americana</name>
    <name type="common">Avocado</name>
    <dbReference type="NCBI Taxonomy" id="3435"/>
    <lineage>
        <taxon>Eukaryota</taxon>
        <taxon>Viridiplantae</taxon>
        <taxon>Streptophyta</taxon>
        <taxon>Embryophyta</taxon>
        <taxon>Tracheophyta</taxon>
        <taxon>Spermatophyta</taxon>
        <taxon>Magnoliopsida</taxon>
        <taxon>Magnoliidae</taxon>
        <taxon>Laurales</taxon>
        <taxon>Lauraceae</taxon>
        <taxon>Persea</taxon>
    </lineage>
</organism>
<keyword evidence="2" id="KW-1185">Reference proteome</keyword>
<sequence length="221" mass="25923">MQMQRKRSVVECSLRDKGLSKKPLWRTAHDMSSEAIQASRALMLASSDPQNAEAKVEHVFQTKISRLLKSDLLSLLFHFQRSNSYDLTIKVFEYARKESWYKPEIALFYDMIYLLARNKLVEEAEHYFLQLKEDGLTPDTRIYTEMIGAYMEVGMIDKAMDMYTAMKECGCKPSELTFTLLIKNLMRFGRDELVVVVKEDVEEYLDEWELFLEKLEGKNKN</sequence>
<dbReference type="Proteomes" id="UP001234297">
    <property type="component" value="Chromosome 7"/>
</dbReference>
<gene>
    <name evidence="1" type="ORF">MRB53_025014</name>
</gene>
<evidence type="ECO:0000313" key="1">
    <source>
        <dbReference type="EMBL" id="KAJ8631691.1"/>
    </source>
</evidence>